<evidence type="ECO:0000313" key="2">
    <source>
        <dbReference type="EMBL" id="MCT7942082.1"/>
    </source>
</evidence>
<dbReference type="PANTHER" id="PTHR35849">
    <property type="entry name" value="BLR2341 PROTEIN"/>
    <property type="match status" value="1"/>
</dbReference>
<dbReference type="EMBL" id="JAMTCD010000010">
    <property type="protein sequence ID" value="MCT7942082.1"/>
    <property type="molecule type" value="Genomic_DNA"/>
</dbReference>
<accession>A0A9X2WMF3</accession>
<sequence>MIEFEQQGNTCLVKGRLTQDEVIELWPNRHQLFTESTQVVDLSALTYVDSAGVAMLLALKGLNISETNTASTQYSRTLIHPASQLQKMIELYDLDTFFAENSR</sequence>
<name>A0A9X2WMF3_9GAMM</name>
<dbReference type="RefSeq" id="WP_261298459.1">
    <property type="nucleotide sequence ID" value="NZ_JAMTCD010000010.1"/>
</dbReference>
<dbReference type="PROSITE" id="PS50801">
    <property type="entry name" value="STAS"/>
    <property type="match status" value="1"/>
</dbReference>
<proteinExistence type="predicted"/>
<dbReference type="Proteomes" id="UP001155546">
    <property type="component" value="Unassembled WGS sequence"/>
</dbReference>
<reference evidence="2" key="1">
    <citation type="journal article" date="2023" name="Int. J. Syst. Evol. Microbiol.">
        <title>&lt;i&gt;Shewanella septentrionalis&lt;/i&gt; sp. nov. and &lt;i&gt;Shewanella holmiensis&lt;/i&gt; sp. nov., isolated from Baltic Sea water and sediments.</title>
        <authorList>
            <person name="Martin-Rodriguez A.J."/>
            <person name="Thorell K."/>
            <person name="Joffre E."/>
            <person name="Jensie-Markopoulos S."/>
            <person name="Moore E.R.B."/>
            <person name="Sjoling A."/>
        </authorList>
    </citation>
    <scope>NUCLEOTIDE SEQUENCE</scope>
    <source>
        <strain evidence="2">SP1S2-7</strain>
    </source>
</reference>
<organism evidence="2 3">
    <name type="scientific">Shewanella holmiensis</name>
    <dbReference type="NCBI Taxonomy" id="2952222"/>
    <lineage>
        <taxon>Bacteria</taxon>
        <taxon>Pseudomonadati</taxon>
        <taxon>Pseudomonadota</taxon>
        <taxon>Gammaproteobacteria</taxon>
        <taxon>Alteromonadales</taxon>
        <taxon>Shewanellaceae</taxon>
        <taxon>Shewanella</taxon>
    </lineage>
</organism>
<feature type="domain" description="STAS" evidence="1">
    <location>
        <begin position="39"/>
        <end position="59"/>
    </location>
</feature>
<evidence type="ECO:0000313" key="3">
    <source>
        <dbReference type="Proteomes" id="UP001155546"/>
    </source>
</evidence>
<dbReference type="CDD" id="cd07043">
    <property type="entry name" value="STAS_anti-anti-sigma_factors"/>
    <property type="match status" value="1"/>
</dbReference>
<evidence type="ECO:0000259" key="1">
    <source>
        <dbReference type="PROSITE" id="PS50801"/>
    </source>
</evidence>
<gene>
    <name evidence="2" type="ORF">NE535_09795</name>
</gene>
<dbReference type="Gene3D" id="3.30.750.24">
    <property type="entry name" value="STAS domain"/>
    <property type="match status" value="1"/>
</dbReference>
<dbReference type="InterPro" id="IPR036513">
    <property type="entry name" value="STAS_dom_sf"/>
</dbReference>
<dbReference type="AlphaFoldDB" id="A0A9X2WMF3"/>
<dbReference type="SUPFAM" id="SSF52091">
    <property type="entry name" value="SpoIIaa-like"/>
    <property type="match status" value="1"/>
</dbReference>
<keyword evidence="3" id="KW-1185">Reference proteome</keyword>
<protein>
    <submittedName>
        <fullName evidence="2">STAS domain-containing protein</fullName>
    </submittedName>
</protein>
<dbReference type="InterPro" id="IPR058548">
    <property type="entry name" value="MlaB-like_STAS"/>
</dbReference>
<dbReference type="InterPro" id="IPR052746">
    <property type="entry name" value="MlaB_ABC_Transporter"/>
</dbReference>
<dbReference type="InterPro" id="IPR002645">
    <property type="entry name" value="STAS_dom"/>
</dbReference>
<dbReference type="Pfam" id="PF13466">
    <property type="entry name" value="STAS_2"/>
    <property type="match status" value="1"/>
</dbReference>
<comment type="caution">
    <text evidence="2">The sequence shown here is derived from an EMBL/GenBank/DDBJ whole genome shotgun (WGS) entry which is preliminary data.</text>
</comment>
<dbReference type="PANTHER" id="PTHR35849:SF1">
    <property type="entry name" value="INTERMEMBRANE PHOSPHOLIPID TRANSPORT SYSTEM BINDING PROTEIN MLAB"/>
    <property type="match status" value="1"/>
</dbReference>